<dbReference type="AlphaFoldDB" id="A0A4Z0Q396"/>
<organism evidence="1 2">
    <name type="scientific">Hymenobacter aquaticus</name>
    <dbReference type="NCBI Taxonomy" id="1867101"/>
    <lineage>
        <taxon>Bacteria</taxon>
        <taxon>Pseudomonadati</taxon>
        <taxon>Bacteroidota</taxon>
        <taxon>Cytophagia</taxon>
        <taxon>Cytophagales</taxon>
        <taxon>Hymenobacteraceae</taxon>
        <taxon>Hymenobacter</taxon>
    </lineage>
</organism>
<protein>
    <recommendedName>
        <fullName evidence="3">DUF4123 domain-containing protein</fullName>
    </recommendedName>
</protein>
<dbReference type="Proteomes" id="UP000297549">
    <property type="component" value="Unassembled WGS sequence"/>
</dbReference>
<comment type="caution">
    <text evidence="1">The sequence shown here is derived from an EMBL/GenBank/DDBJ whole genome shotgun (WGS) entry which is preliminary data.</text>
</comment>
<dbReference type="RefSeq" id="WP_135461034.1">
    <property type="nucleotide sequence ID" value="NZ_SRLC01000001.1"/>
</dbReference>
<dbReference type="EMBL" id="SRLC01000001">
    <property type="protein sequence ID" value="TGE23949.1"/>
    <property type="molecule type" value="Genomic_DNA"/>
</dbReference>
<evidence type="ECO:0000313" key="1">
    <source>
        <dbReference type="EMBL" id="TGE23949.1"/>
    </source>
</evidence>
<proteinExistence type="predicted"/>
<sequence>MLFLSETQLFFQLVREAGLASLVFVIDTRPQMCQFYLQIDTFCHFTIEEIEAESIYLITCSPSVFHRQDSHFATSFATALPHFMNWVEALKHHGSVLRFTQVPLGELREAQPRYSLSAEEPLSVPQCQALWQIMQEALRCTETSRPIAHVEQLRLEAESLFTKAYSYPAHHWLYMFVGFLHTHGALSLPLHEAYQELSLLLIDQFDWPAPPPAE</sequence>
<accession>A0A4Z0Q396</accession>
<gene>
    <name evidence="1" type="ORF">E5K00_01670</name>
</gene>
<reference evidence="1 2" key="1">
    <citation type="submission" date="2019-04" db="EMBL/GenBank/DDBJ databases">
        <authorList>
            <person name="Feng G."/>
            <person name="Zhang J."/>
            <person name="Zhu H."/>
        </authorList>
    </citation>
    <scope>NUCLEOTIDE SEQUENCE [LARGE SCALE GENOMIC DNA]</scope>
    <source>
        <strain evidence="1 2">JCM 31653</strain>
    </source>
</reference>
<name>A0A4Z0Q396_9BACT</name>
<evidence type="ECO:0008006" key="3">
    <source>
        <dbReference type="Google" id="ProtNLM"/>
    </source>
</evidence>
<evidence type="ECO:0000313" key="2">
    <source>
        <dbReference type="Proteomes" id="UP000297549"/>
    </source>
</evidence>
<keyword evidence="2" id="KW-1185">Reference proteome</keyword>